<protein>
    <submittedName>
        <fullName evidence="3">SMR domain protein</fullName>
    </submittedName>
</protein>
<name>A0A4S3KDS7_9GAMM</name>
<dbReference type="SMART" id="SM00463">
    <property type="entry name" value="SMR"/>
    <property type="match status" value="1"/>
</dbReference>
<feature type="domain" description="Smr" evidence="2">
    <location>
        <begin position="100"/>
        <end position="181"/>
    </location>
</feature>
<reference evidence="3 4" key="1">
    <citation type="submission" date="2017-02" db="EMBL/GenBank/DDBJ databases">
        <title>Whole genome sequencing of Metallibacterium scheffleri DSM 24874 (T).</title>
        <authorList>
            <person name="Kumar S."/>
            <person name="Patil P."/>
            <person name="Patil P.B."/>
        </authorList>
    </citation>
    <scope>NUCLEOTIDE SEQUENCE [LARGE SCALE GENOMIC DNA]</scope>
    <source>
        <strain evidence="3 4">DSM 24874</strain>
    </source>
</reference>
<dbReference type="PANTHER" id="PTHR35562">
    <property type="entry name" value="DNA ENDONUCLEASE SMRA-RELATED"/>
    <property type="match status" value="1"/>
</dbReference>
<evidence type="ECO:0000313" key="4">
    <source>
        <dbReference type="Proteomes" id="UP000307749"/>
    </source>
</evidence>
<sequence length="183" mass="19954">MSKRSHVDTEPEDAAQLFRAAVGPLRRLPAQEPPPRRAPPAPRAHMPAADDAAVLDELLHGHFDATAIELGDELLYLRDGHSPRLLKRLRRGEYSVQDEIDLHHLRAVAATELLAAFLADSQRAGYRCIKIIHGKGLRSGQRGPVLKALTAHLLRRRADVIAFASARANQGGSGATLVLLAVR</sequence>
<dbReference type="SUPFAM" id="SSF160443">
    <property type="entry name" value="SMR domain-like"/>
    <property type="match status" value="1"/>
</dbReference>
<dbReference type="PROSITE" id="PS50828">
    <property type="entry name" value="SMR"/>
    <property type="match status" value="1"/>
</dbReference>
<dbReference type="AlphaFoldDB" id="A0A4S3KDS7"/>
<gene>
    <name evidence="3" type="ORF">B1806_16010</name>
</gene>
<evidence type="ECO:0000313" key="3">
    <source>
        <dbReference type="EMBL" id="THD06559.1"/>
    </source>
</evidence>
<dbReference type="OrthoDB" id="9808881at2"/>
<evidence type="ECO:0000259" key="2">
    <source>
        <dbReference type="PROSITE" id="PS50828"/>
    </source>
</evidence>
<dbReference type="Gene3D" id="3.30.1370.110">
    <property type="match status" value="1"/>
</dbReference>
<proteinExistence type="predicted"/>
<feature type="region of interest" description="Disordered" evidence="1">
    <location>
        <begin position="1"/>
        <end position="47"/>
    </location>
</feature>
<dbReference type="Proteomes" id="UP000307749">
    <property type="component" value="Unassembled WGS sequence"/>
</dbReference>
<dbReference type="InterPro" id="IPR036063">
    <property type="entry name" value="Smr_dom_sf"/>
</dbReference>
<dbReference type="STRING" id="993689.GCA_002077135_02582"/>
<dbReference type="InterPro" id="IPR002625">
    <property type="entry name" value="Smr_dom"/>
</dbReference>
<comment type="caution">
    <text evidence="3">The sequence shown here is derived from an EMBL/GenBank/DDBJ whole genome shotgun (WGS) entry which is preliminary data.</text>
</comment>
<evidence type="ECO:0000256" key="1">
    <source>
        <dbReference type="SAM" id="MobiDB-lite"/>
    </source>
</evidence>
<keyword evidence="4" id="KW-1185">Reference proteome</keyword>
<organism evidence="3 4">
    <name type="scientific">Metallibacterium scheffleri</name>
    <dbReference type="NCBI Taxonomy" id="993689"/>
    <lineage>
        <taxon>Bacteria</taxon>
        <taxon>Pseudomonadati</taxon>
        <taxon>Pseudomonadota</taxon>
        <taxon>Gammaproteobacteria</taxon>
        <taxon>Lysobacterales</taxon>
        <taxon>Rhodanobacteraceae</taxon>
        <taxon>Metallibacterium</taxon>
    </lineage>
</organism>
<dbReference type="RefSeq" id="WP_081128284.1">
    <property type="nucleotide sequence ID" value="NZ_LDOS01000002.1"/>
</dbReference>
<dbReference type="PANTHER" id="PTHR35562:SF2">
    <property type="entry name" value="DNA ENDONUCLEASE SMRA-RELATED"/>
    <property type="match status" value="1"/>
</dbReference>
<dbReference type="GO" id="GO:0004520">
    <property type="term" value="F:DNA endonuclease activity"/>
    <property type="evidence" value="ECO:0007669"/>
    <property type="project" value="TreeGrafter"/>
</dbReference>
<feature type="compositionally biased region" description="Pro residues" evidence="1">
    <location>
        <begin position="31"/>
        <end position="42"/>
    </location>
</feature>
<dbReference type="Pfam" id="PF01713">
    <property type="entry name" value="Smr"/>
    <property type="match status" value="1"/>
</dbReference>
<accession>A0A4S3KDS7</accession>
<dbReference type="EMBL" id="MWQO01000077">
    <property type="protein sequence ID" value="THD06559.1"/>
    <property type="molecule type" value="Genomic_DNA"/>
</dbReference>